<accession>A0A8J7PWU1</accession>
<dbReference type="GO" id="GO:0071555">
    <property type="term" value="P:cell wall organization"/>
    <property type="evidence" value="ECO:0007669"/>
    <property type="project" value="TreeGrafter"/>
</dbReference>
<dbReference type="InterPro" id="IPR050515">
    <property type="entry name" value="Beta-lactam/transpept"/>
</dbReference>
<keyword evidence="2" id="KW-0645">Protease</keyword>
<evidence type="ECO:0000256" key="3">
    <source>
        <dbReference type="ARBA" id="ARBA00023136"/>
    </source>
</evidence>
<dbReference type="SUPFAM" id="SSF56601">
    <property type="entry name" value="beta-lactamase/transpeptidase-like"/>
    <property type="match status" value="1"/>
</dbReference>
<dbReference type="PANTHER" id="PTHR30627:SF1">
    <property type="entry name" value="PEPTIDOGLYCAN D,D-TRANSPEPTIDASE FTSI"/>
    <property type="match status" value="1"/>
</dbReference>
<reference evidence="7" key="1">
    <citation type="submission" date="2021-02" db="EMBL/GenBank/DDBJ databases">
        <title>Thiocyanate and organic carbon inputs drive convergent selection for specific autotrophic Afipia and Thiobacillus strains within complex microbiomes.</title>
        <authorList>
            <person name="Huddy R.J."/>
            <person name="Sachdeva R."/>
            <person name="Kadzinga F."/>
            <person name="Kantor R.S."/>
            <person name="Harrison S.T.L."/>
            <person name="Banfield J.F."/>
        </authorList>
    </citation>
    <scope>NUCLEOTIDE SEQUENCE</scope>
    <source>
        <strain evidence="7">SCN18_10_11_15_R4_P_38_20</strain>
    </source>
</reference>
<evidence type="ECO:0000313" key="8">
    <source>
        <dbReference type="Proteomes" id="UP000664414"/>
    </source>
</evidence>
<dbReference type="Proteomes" id="UP000664414">
    <property type="component" value="Unassembled WGS sequence"/>
</dbReference>
<evidence type="ECO:0000256" key="4">
    <source>
        <dbReference type="SAM" id="Phobius"/>
    </source>
</evidence>
<keyword evidence="2" id="KW-0378">Hydrolase</keyword>
<proteinExistence type="predicted"/>
<dbReference type="GO" id="GO:0004180">
    <property type="term" value="F:carboxypeptidase activity"/>
    <property type="evidence" value="ECO:0007669"/>
    <property type="project" value="UniProtKB-KW"/>
</dbReference>
<dbReference type="Gene3D" id="3.40.710.10">
    <property type="entry name" value="DD-peptidase/beta-lactamase superfamily"/>
    <property type="match status" value="1"/>
</dbReference>
<feature type="transmembrane region" description="Helical" evidence="4">
    <location>
        <begin position="33"/>
        <end position="53"/>
    </location>
</feature>
<organism evidence="7 8">
    <name type="scientific">Candidatus Paracaedimonas acanthamoebae</name>
    <dbReference type="NCBI Taxonomy" id="244581"/>
    <lineage>
        <taxon>Bacteria</taxon>
        <taxon>Pseudomonadati</taxon>
        <taxon>Pseudomonadota</taxon>
        <taxon>Alphaproteobacteria</taxon>
        <taxon>Holosporales</taxon>
        <taxon>Caedimonadaceae</taxon>
        <taxon>Candidatus Paracaedimonas</taxon>
    </lineage>
</organism>
<keyword evidence="3 4" id="KW-0472">Membrane</keyword>
<dbReference type="GO" id="GO:0008658">
    <property type="term" value="F:penicillin binding"/>
    <property type="evidence" value="ECO:0007669"/>
    <property type="project" value="InterPro"/>
</dbReference>
<dbReference type="Pfam" id="PF00905">
    <property type="entry name" value="Transpeptidase"/>
    <property type="match status" value="1"/>
</dbReference>
<dbReference type="GO" id="GO:0005886">
    <property type="term" value="C:plasma membrane"/>
    <property type="evidence" value="ECO:0007669"/>
    <property type="project" value="TreeGrafter"/>
</dbReference>
<keyword evidence="4" id="KW-0812">Transmembrane</keyword>
<evidence type="ECO:0000256" key="1">
    <source>
        <dbReference type="ARBA" id="ARBA00004370"/>
    </source>
</evidence>
<feature type="domain" description="Penicillin-binding protein transpeptidase" evidence="5">
    <location>
        <begin position="236"/>
        <end position="521"/>
    </location>
</feature>
<name>A0A8J7PWU1_9PROT</name>
<dbReference type="Pfam" id="PF03717">
    <property type="entry name" value="PBP_dimer"/>
    <property type="match status" value="1"/>
</dbReference>
<dbReference type="InterPro" id="IPR005311">
    <property type="entry name" value="PBP_dimer"/>
</dbReference>
<dbReference type="SUPFAM" id="SSF56519">
    <property type="entry name" value="Penicillin binding protein dimerisation domain"/>
    <property type="match status" value="1"/>
</dbReference>
<dbReference type="InterPro" id="IPR001460">
    <property type="entry name" value="PCN-bd_Tpept"/>
</dbReference>
<evidence type="ECO:0000259" key="6">
    <source>
        <dbReference type="Pfam" id="PF03717"/>
    </source>
</evidence>
<gene>
    <name evidence="7" type="ORF">J0H12_05505</name>
</gene>
<dbReference type="PANTHER" id="PTHR30627">
    <property type="entry name" value="PEPTIDOGLYCAN D,D-TRANSPEPTIDASE"/>
    <property type="match status" value="1"/>
</dbReference>
<comment type="subcellular location">
    <subcellularLocation>
        <location evidence="1">Membrane</location>
    </subcellularLocation>
</comment>
<evidence type="ECO:0000256" key="2">
    <source>
        <dbReference type="ARBA" id="ARBA00022645"/>
    </source>
</evidence>
<sequence length="565" mass="62251">MEFQSFSSNSSSFSRERGISPFKGALDCARTRLLIASVFFCFATLIIAGRLFMVTVLRDGAEPALVEQDLSKPVYMGRANITDRNGEVLATTIITSSLHANCKIIQNPQVVADRILTVLPNLKRNDLIKRLSSNRRFIWIARHLTPGQRLNILRLGIPGLSFMRDERRIYPQGRLAAHILGYTDVDNHGISGVEKSLDTSLRTKAEPVQLSLDLRLQHILKDEISKGIQEFGARGGCGIIFDVSTGEVLGMTSLPDFDPNHASQATQDELFNKVTLGIYEMGSTMKVTNTAMALESGAVTLASEFDATHPLQVGRFKVTDFRGRNEWLNVAKIFVYSSNIGAAKMALKAGSEKQKNFMQKLGYLNAPQFELPEVGAPLLPKIWNDPATITISYGYGLSISPLQLVTGVGTIIGGGLKKFPTLLKRQGQAPQGERVVSEKTSRIMRELMRLVVKNGTSRKANVPGYMIFAKTGTANLRAGRGYQKDKVMVNFVGVLGNGYDKPRYIVYVMLDDPKRLQKTYGFNNAGWNAAPIGGRIIARMAPILGLAPSDKEDEMPDAFLRSVKF</sequence>
<evidence type="ECO:0000313" key="7">
    <source>
        <dbReference type="EMBL" id="MBN9413359.1"/>
    </source>
</evidence>
<protein>
    <submittedName>
        <fullName evidence="7">Penicillin-binding protein 2</fullName>
    </submittedName>
</protein>
<evidence type="ECO:0000259" key="5">
    <source>
        <dbReference type="Pfam" id="PF00905"/>
    </source>
</evidence>
<keyword evidence="2" id="KW-0121">Carboxypeptidase</keyword>
<dbReference type="Gene3D" id="3.90.1310.10">
    <property type="entry name" value="Penicillin-binding protein 2a (Domain 2)"/>
    <property type="match status" value="1"/>
</dbReference>
<comment type="caution">
    <text evidence="7">The sequence shown here is derived from an EMBL/GenBank/DDBJ whole genome shotgun (WGS) entry which is preliminary data.</text>
</comment>
<keyword evidence="4" id="KW-1133">Transmembrane helix</keyword>
<dbReference type="AlphaFoldDB" id="A0A8J7PWU1"/>
<dbReference type="InterPro" id="IPR012338">
    <property type="entry name" value="Beta-lactam/transpept-like"/>
</dbReference>
<dbReference type="Gene3D" id="3.30.450.330">
    <property type="match status" value="1"/>
</dbReference>
<dbReference type="InterPro" id="IPR036138">
    <property type="entry name" value="PBP_dimer_sf"/>
</dbReference>
<dbReference type="EMBL" id="JAFKGL010000021">
    <property type="protein sequence ID" value="MBN9413359.1"/>
    <property type="molecule type" value="Genomic_DNA"/>
</dbReference>
<feature type="domain" description="Penicillin-binding protein dimerisation" evidence="6">
    <location>
        <begin position="77"/>
        <end position="204"/>
    </location>
</feature>